<dbReference type="EMBL" id="FOYQ01000002">
    <property type="protein sequence ID" value="SFR54679.1"/>
    <property type="molecule type" value="Genomic_DNA"/>
</dbReference>
<proteinExistence type="predicted"/>
<dbReference type="PANTHER" id="PTHR43081:SF1">
    <property type="entry name" value="ADENYLATE CYCLASE, TERMINAL-DIFFERENTIATION SPECIFIC"/>
    <property type="match status" value="1"/>
</dbReference>
<dbReference type="InterPro" id="IPR001054">
    <property type="entry name" value="A/G_cyclase"/>
</dbReference>
<evidence type="ECO:0000259" key="2">
    <source>
        <dbReference type="PROSITE" id="PS50125"/>
    </source>
</evidence>
<protein>
    <submittedName>
        <fullName evidence="3">Adenylate cyclase</fullName>
    </submittedName>
</protein>
<dbReference type="GO" id="GO:0035556">
    <property type="term" value="P:intracellular signal transduction"/>
    <property type="evidence" value="ECO:0007669"/>
    <property type="project" value="InterPro"/>
</dbReference>
<dbReference type="SUPFAM" id="SSF55073">
    <property type="entry name" value="Nucleotide cyclase"/>
    <property type="match status" value="1"/>
</dbReference>
<name>A0A1I6HJL9_9FLAO</name>
<feature type="transmembrane region" description="Helical" evidence="1">
    <location>
        <begin position="12"/>
        <end position="30"/>
    </location>
</feature>
<dbReference type="STRING" id="400055.SAMN04490243_2825"/>
<dbReference type="CDD" id="cd07302">
    <property type="entry name" value="CHD"/>
    <property type="match status" value="1"/>
</dbReference>
<dbReference type="Gene3D" id="3.30.70.1230">
    <property type="entry name" value="Nucleotide cyclase"/>
    <property type="match status" value="1"/>
</dbReference>
<gene>
    <name evidence="3" type="ORF">SAMN04490243_2825</name>
</gene>
<organism evidence="3 4">
    <name type="scientific">Robiginitalea myxolifaciens</name>
    <dbReference type="NCBI Taxonomy" id="400055"/>
    <lineage>
        <taxon>Bacteria</taxon>
        <taxon>Pseudomonadati</taxon>
        <taxon>Bacteroidota</taxon>
        <taxon>Flavobacteriia</taxon>
        <taxon>Flavobacteriales</taxon>
        <taxon>Flavobacteriaceae</taxon>
        <taxon>Robiginitalea</taxon>
    </lineage>
</organism>
<dbReference type="PROSITE" id="PS50125">
    <property type="entry name" value="GUANYLATE_CYCLASE_2"/>
    <property type="match status" value="1"/>
</dbReference>
<dbReference type="InterPro" id="IPR029787">
    <property type="entry name" value="Nucleotide_cyclase"/>
</dbReference>
<dbReference type="PANTHER" id="PTHR43081">
    <property type="entry name" value="ADENYLATE CYCLASE, TERMINAL-DIFFERENTIATION SPECIFIC-RELATED"/>
    <property type="match status" value="1"/>
</dbReference>
<reference evidence="3 4" key="1">
    <citation type="submission" date="2016-10" db="EMBL/GenBank/DDBJ databases">
        <authorList>
            <person name="de Groot N.N."/>
        </authorList>
    </citation>
    <scope>NUCLEOTIDE SEQUENCE [LARGE SCALE GENOMIC DNA]</scope>
    <source>
        <strain evidence="3 4">DSM 21019</strain>
    </source>
</reference>
<keyword evidence="1" id="KW-1133">Transmembrane helix</keyword>
<evidence type="ECO:0000313" key="3">
    <source>
        <dbReference type="EMBL" id="SFR54679.1"/>
    </source>
</evidence>
<dbReference type="OrthoDB" id="9768499at2"/>
<dbReference type="InterPro" id="IPR050697">
    <property type="entry name" value="Adenylyl/Guanylyl_Cyclase_3/4"/>
</dbReference>
<feature type="transmembrane region" description="Helical" evidence="1">
    <location>
        <begin position="89"/>
        <end position="110"/>
    </location>
</feature>
<keyword evidence="1" id="KW-0472">Membrane</keyword>
<accession>A0A1I6HJL9</accession>
<dbReference type="Proteomes" id="UP000199534">
    <property type="component" value="Unassembled WGS sequence"/>
</dbReference>
<feature type="domain" description="Guanylate cyclase" evidence="2">
    <location>
        <begin position="184"/>
        <end position="313"/>
    </location>
</feature>
<evidence type="ECO:0000256" key="1">
    <source>
        <dbReference type="SAM" id="Phobius"/>
    </source>
</evidence>
<sequence length="364" mass="41603">MKRAHLKRNIRQIAFFATVWLFAALLYALVEFGLLGRLDYYPSTSNPYDFANALIYTVSGSFVMGLLQGSFEVLWLKRLFQRRPLWFKVIFKSLLYLFMICLFIIILAVLTNTQRLKVGLADPIIADNLAAFLSRFAFWSVVIYVGAILLVAMLLSEVSQYLGPGMLTNFFIGKYHKPFREQRIFMFLDMNDSTTLAESLGHEKYFALLRAYYAEMSDPILSNYGEIYHYVGDEVVVSWNLEEGLANGRCLQCFREISKRLESRESFFLDRYGAAPGCKAAFHLGEVTTGEIGELKKALIHTGDVLNTTARILGRCHEFEARALVSGELKRALPESNWNFEQVGTVNLKGKTEDTELYKVLWDD</sequence>
<evidence type="ECO:0000313" key="4">
    <source>
        <dbReference type="Proteomes" id="UP000199534"/>
    </source>
</evidence>
<keyword evidence="4" id="KW-1185">Reference proteome</keyword>
<dbReference type="GO" id="GO:0009190">
    <property type="term" value="P:cyclic nucleotide biosynthetic process"/>
    <property type="evidence" value="ECO:0007669"/>
    <property type="project" value="InterPro"/>
</dbReference>
<dbReference type="RefSeq" id="WP_092983310.1">
    <property type="nucleotide sequence ID" value="NZ_FOYQ01000002.1"/>
</dbReference>
<feature type="transmembrane region" description="Helical" evidence="1">
    <location>
        <begin position="50"/>
        <end position="68"/>
    </location>
</feature>
<dbReference type="GO" id="GO:0004016">
    <property type="term" value="F:adenylate cyclase activity"/>
    <property type="evidence" value="ECO:0007669"/>
    <property type="project" value="UniProtKB-ARBA"/>
</dbReference>
<keyword evidence="1" id="KW-0812">Transmembrane</keyword>
<dbReference type="AlphaFoldDB" id="A0A1I6HJL9"/>
<feature type="transmembrane region" description="Helical" evidence="1">
    <location>
        <begin position="136"/>
        <end position="156"/>
    </location>
</feature>